<sequence length="101" mass="12042">MLCFDICNILWQVIQHAQLYERTMKAVAKTKITLEVLSYHATAPLEEVQELMREYHIPSTEMYNLQDLKFDDFSLNDKGMLKASLRMFIRFGFPSEIWHRI</sequence>
<dbReference type="EMBL" id="BPLR01020030">
    <property type="protein sequence ID" value="GIX74124.1"/>
    <property type="molecule type" value="Genomic_DNA"/>
</dbReference>
<protein>
    <submittedName>
        <fullName evidence="1">Phosphodiesterase</fullName>
    </submittedName>
</protein>
<name>A0AAV4MP17_CAEEX</name>
<organism evidence="1 2">
    <name type="scientific">Caerostris extrusa</name>
    <name type="common">Bark spider</name>
    <name type="synonym">Caerostris bankana</name>
    <dbReference type="NCBI Taxonomy" id="172846"/>
    <lineage>
        <taxon>Eukaryota</taxon>
        <taxon>Metazoa</taxon>
        <taxon>Ecdysozoa</taxon>
        <taxon>Arthropoda</taxon>
        <taxon>Chelicerata</taxon>
        <taxon>Arachnida</taxon>
        <taxon>Araneae</taxon>
        <taxon>Araneomorphae</taxon>
        <taxon>Entelegynae</taxon>
        <taxon>Araneoidea</taxon>
        <taxon>Araneidae</taxon>
        <taxon>Caerostris</taxon>
    </lineage>
</organism>
<proteinExistence type="predicted"/>
<evidence type="ECO:0000313" key="2">
    <source>
        <dbReference type="Proteomes" id="UP001054945"/>
    </source>
</evidence>
<evidence type="ECO:0000313" key="1">
    <source>
        <dbReference type="EMBL" id="GIX74124.1"/>
    </source>
</evidence>
<dbReference type="Proteomes" id="UP001054945">
    <property type="component" value="Unassembled WGS sequence"/>
</dbReference>
<comment type="caution">
    <text evidence="1">The sequence shown here is derived from an EMBL/GenBank/DDBJ whole genome shotgun (WGS) entry which is preliminary data.</text>
</comment>
<accession>A0AAV4MP17</accession>
<keyword evidence="2" id="KW-1185">Reference proteome</keyword>
<reference evidence="1 2" key="1">
    <citation type="submission" date="2021-06" db="EMBL/GenBank/DDBJ databases">
        <title>Caerostris extrusa draft genome.</title>
        <authorList>
            <person name="Kono N."/>
            <person name="Arakawa K."/>
        </authorList>
    </citation>
    <scope>NUCLEOTIDE SEQUENCE [LARGE SCALE GENOMIC DNA]</scope>
</reference>
<dbReference type="AlphaFoldDB" id="A0AAV4MP17"/>
<gene>
    <name evidence="1" type="primary">Pde11_1</name>
    <name evidence="1" type="ORF">CEXT_455321</name>
</gene>